<evidence type="ECO:0000256" key="10">
    <source>
        <dbReference type="ARBA" id="ARBA00049432"/>
    </source>
</evidence>
<dbReference type="Proteomes" id="UP000816034">
    <property type="component" value="Unassembled WGS sequence"/>
</dbReference>
<evidence type="ECO:0000256" key="1">
    <source>
        <dbReference type="ARBA" id="ARBA00011970"/>
    </source>
</evidence>
<feature type="region of interest" description="Disordered" evidence="12">
    <location>
        <begin position="17"/>
        <end position="50"/>
    </location>
</feature>
<sequence length="623" mass="72348">MVIYVIMFNAIRHRIYNDSQPQQQQQETNKPSSNSVPSSGGGDRISHQQSRDLLEHVVSQLKSQNNQLRQQVLTLQEELKARRRGDRKVMDDDHSTIHQNNDHRTSKNDENTLTTPHHHPSITYNEFEYWNRNYYIRSDPHRNACSNDIGFGLVERWRNAEQIICKPLKTTTLSTTSSPKTTTTLRTTTPLPSQVLMYRIQQTRHVAEDNFIRVLNMIVPLNSFSGNGFSNGWYANCEKDHSRWVDHDRRLFQLHLDPWMRSFRGALPDSKTCDQVIQKRLVLVQRDGEYNLFHSMTDFVNIFMNYLMIMGRSVEEGRLGWKGQWSGGGGGGDGNLVVVNSHIVLLDHYQRGYYYSLLQALGERVFTHSEYKKYLQDEYSHLNMDSHVCFEEVLMITPGGSCFLMKDAWRPNQCRDSDILKAFSYYMTRKVLGQDKHLVRRRGHPNTDPIKIVFSTRKVKETSSTIYRRIMNEEELKQALENDPVLQKKHNVEIKFIDFGQVGPIEEQIRIIHQQTDILIGGHGAGLTHSLWLPEEAVLVELFPSGFHSSFFRNLAKWRGIQYLAMQNDRPENVIDSQKHWTRIDPTEFVELIRAAVQIVEHHHLGTGIHAVAFDGTNEHHHL</sequence>
<evidence type="ECO:0000313" key="15">
    <source>
        <dbReference type="Proteomes" id="UP000816034"/>
    </source>
</evidence>
<keyword evidence="2" id="KW-0328">Glycosyltransferase</keyword>
<keyword evidence="11" id="KW-0175">Coiled coil</keyword>
<feature type="region of interest" description="Disordered" evidence="12">
    <location>
        <begin position="81"/>
        <end position="119"/>
    </location>
</feature>
<evidence type="ECO:0000256" key="12">
    <source>
        <dbReference type="SAM" id="MobiDB-lite"/>
    </source>
</evidence>
<keyword evidence="15" id="KW-1185">Reference proteome</keyword>
<feature type="compositionally biased region" description="Low complexity" evidence="12">
    <location>
        <begin position="20"/>
        <end position="38"/>
    </location>
</feature>
<dbReference type="Pfam" id="PF04577">
    <property type="entry name" value="Glyco_transf_61"/>
    <property type="match status" value="1"/>
</dbReference>
<feature type="compositionally biased region" description="Basic and acidic residues" evidence="12">
    <location>
        <begin position="87"/>
        <end position="110"/>
    </location>
</feature>
<evidence type="ECO:0000256" key="3">
    <source>
        <dbReference type="ARBA" id="ARBA00022679"/>
    </source>
</evidence>
<dbReference type="RefSeq" id="XP_044548897.1">
    <property type="nucleotide sequence ID" value="XM_044694207.1"/>
</dbReference>
<comment type="caution">
    <text evidence="14">The sequence shown here is derived from an EMBL/GenBank/DDBJ whole genome shotgun (WGS) entry which is preliminary data.</text>
</comment>
<feature type="domain" description="Glycosyltransferase 61 catalytic" evidence="13">
    <location>
        <begin position="376"/>
        <end position="540"/>
    </location>
</feature>
<dbReference type="PANTHER" id="PTHR20961:SF148">
    <property type="entry name" value="EGF DOMAIN-SPECIFIC O-LINKED N-ACETYLGLUCOSAMINE TRANSFERASE"/>
    <property type="match status" value="1"/>
</dbReference>
<organism evidence="14 15">
    <name type="scientific">Naegleria lovaniensis</name>
    <name type="common">Amoeba</name>
    <dbReference type="NCBI Taxonomy" id="51637"/>
    <lineage>
        <taxon>Eukaryota</taxon>
        <taxon>Discoba</taxon>
        <taxon>Heterolobosea</taxon>
        <taxon>Tetramitia</taxon>
        <taxon>Eutetramitia</taxon>
        <taxon>Vahlkampfiidae</taxon>
        <taxon>Naegleria</taxon>
    </lineage>
</organism>
<keyword evidence="5" id="KW-0256">Endoplasmic reticulum</keyword>
<evidence type="ECO:0000259" key="13">
    <source>
        <dbReference type="Pfam" id="PF04577"/>
    </source>
</evidence>
<keyword evidence="4" id="KW-0732">Signal</keyword>
<dbReference type="GeneID" id="68097010"/>
<evidence type="ECO:0000256" key="11">
    <source>
        <dbReference type="SAM" id="Coils"/>
    </source>
</evidence>
<evidence type="ECO:0000256" key="9">
    <source>
        <dbReference type="ARBA" id="ARBA00048317"/>
    </source>
</evidence>
<evidence type="ECO:0000256" key="2">
    <source>
        <dbReference type="ARBA" id="ARBA00022676"/>
    </source>
</evidence>
<comment type="catalytic activity">
    <reaction evidence="10">
        <text>L-threonyl-[protein] + UDP-N-acetyl-alpha-D-glucosamine = 3-O-(N-acetyl-beta-D-glucosaminyl)-L-threonyl-[protein] + UDP + H(+)</text>
        <dbReference type="Rhea" id="RHEA:48908"/>
        <dbReference type="Rhea" id="RHEA-COMP:11060"/>
        <dbReference type="Rhea" id="RHEA-COMP:12252"/>
        <dbReference type="ChEBI" id="CHEBI:15378"/>
        <dbReference type="ChEBI" id="CHEBI:30013"/>
        <dbReference type="ChEBI" id="CHEBI:57705"/>
        <dbReference type="ChEBI" id="CHEBI:58223"/>
        <dbReference type="ChEBI" id="CHEBI:90840"/>
        <dbReference type="EC" id="2.4.1.255"/>
    </reaction>
</comment>
<keyword evidence="3" id="KW-0808">Transferase</keyword>
<comment type="catalytic activity">
    <reaction evidence="9">
        <text>L-seryl-[protein] + UDP-N-acetyl-alpha-D-glucosamine = 3-O-(N-acetyl-beta-D-glucosaminyl)-L-seryl-[protein] + UDP + H(+)</text>
        <dbReference type="Rhea" id="RHEA:48904"/>
        <dbReference type="Rhea" id="RHEA-COMP:9863"/>
        <dbReference type="Rhea" id="RHEA-COMP:12251"/>
        <dbReference type="ChEBI" id="CHEBI:15378"/>
        <dbReference type="ChEBI" id="CHEBI:29999"/>
        <dbReference type="ChEBI" id="CHEBI:57705"/>
        <dbReference type="ChEBI" id="CHEBI:58223"/>
        <dbReference type="ChEBI" id="CHEBI:90838"/>
        <dbReference type="EC" id="2.4.1.255"/>
    </reaction>
</comment>
<protein>
    <recommendedName>
        <fullName evidence="7">EGF domain-specific O-linked N-acetylglucosamine transferase</fullName>
        <ecNumber evidence="1">2.4.1.255</ecNumber>
    </recommendedName>
    <alternativeName>
        <fullName evidence="8">Extracellular O-linked N-acetylglucosamine transferase</fullName>
    </alternativeName>
</protein>
<evidence type="ECO:0000256" key="7">
    <source>
        <dbReference type="ARBA" id="ARBA00040944"/>
    </source>
</evidence>
<evidence type="ECO:0000313" key="14">
    <source>
        <dbReference type="EMBL" id="KAG2383218.1"/>
    </source>
</evidence>
<dbReference type="InterPro" id="IPR049625">
    <property type="entry name" value="Glyco_transf_61_cat"/>
</dbReference>
<evidence type="ECO:0000256" key="6">
    <source>
        <dbReference type="ARBA" id="ARBA00023180"/>
    </source>
</evidence>
<name>A0AA88GS91_NAELO</name>
<dbReference type="EC" id="2.4.1.255" evidence="1"/>
<dbReference type="GO" id="GO:0097363">
    <property type="term" value="F:protein O-acetylglucosaminyltransferase activity"/>
    <property type="evidence" value="ECO:0007669"/>
    <property type="project" value="UniProtKB-EC"/>
</dbReference>
<evidence type="ECO:0000256" key="4">
    <source>
        <dbReference type="ARBA" id="ARBA00022729"/>
    </source>
</evidence>
<feature type="coiled-coil region" evidence="11">
    <location>
        <begin position="51"/>
        <end position="78"/>
    </location>
</feature>
<dbReference type="EMBL" id="PYSW02000021">
    <property type="protein sequence ID" value="KAG2383218.1"/>
    <property type="molecule type" value="Genomic_DNA"/>
</dbReference>
<dbReference type="InterPro" id="IPR007657">
    <property type="entry name" value="Glycosyltransferase_61"/>
</dbReference>
<accession>A0AA88GS91</accession>
<gene>
    <name evidence="14" type="ORF">C9374_004555</name>
</gene>
<proteinExistence type="predicted"/>
<dbReference type="AlphaFoldDB" id="A0AA88GS91"/>
<keyword evidence="6" id="KW-0325">Glycoprotein</keyword>
<dbReference type="PANTHER" id="PTHR20961">
    <property type="entry name" value="GLYCOSYLTRANSFERASE"/>
    <property type="match status" value="1"/>
</dbReference>
<reference evidence="14 15" key="1">
    <citation type="journal article" date="2018" name="BMC Genomics">
        <title>The genome of Naegleria lovaniensis, the basis for a comparative approach to unravel pathogenicity factors of the human pathogenic amoeba N. fowleri.</title>
        <authorList>
            <person name="Liechti N."/>
            <person name="Schurch N."/>
            <person name="Bruggmann R."/>
            <person name="Wittwer M."/>
        </authorList>
    </citation>
    <scope>NUCLEOTIDE SEQUENCE [LARGE SCALE GENOMIC DNA]</scope>
    <source>
        <strain evidence="14 15">ATCC 30569</strain>
    </source>
</reference>
<evidence type="ECO:0000256" key="8">
    <source>
        <dbReference type="ARBA" id="ARBA00042574"/>
    </source>
</evidence>
<evidence type="ECO:0000256" key="5">
    <source>
        <dbReference type="ARBA" id="ARBA00022824"/>
    </source>
</evidence>